<evidence type="ECO:0000313" key="2">
    <source>
        <dbReference type="EMBL" id="SVC19624.1"/>
    </source>
</evidence>
<keyword evidence="1" id="KW-1133">Transmembrane helix</keyword>
<feature type="transmembrane region" description="Helical" evidence="1">
    <location>
        <begin position="105"/>
        <end position="127"/>
    </location>
</feature>
<protein>
    <recommendedName>
        <fullName evidence="3">GYF domain-containing protein</fullName>
    </recommendedName>
</protein>
<evidence type="ECO:0000256" key="1">
    <source>
        <dbReference type="SAM" id="Phobius"/>
    </source>
</evidence>
<gene>
    <name evidence="2" type="ORF">METZ01_LOCUS272478</name>
</gene>
<organism evidence="2">
    <name type="scientific">marine metagenome</name>
    <dbReference type="NCBI Taxonomy" id="408172"/>
    <lineage>
        <taxon>unclassified sequences</taxon>
        <taxon>metagenomes</taxon>
        <taxon>ecological metagenomes</taxon>
    </lineage>
</organism>
<name>A0A382K435_9ZZZZ</name>
<dbReference type="AlphaFoldDB" id="A0A382K435"/>
<sequence>MTSSELKGLLDTGQIQPDTPALCEGDREWCTAAKLSRLPEVETFARKDVKPAVQPMASLPRDLKNLKGNSSATVDELRDFMKQMRGKSPAEMLGAIAQSTLVRSLIVSTVSIVALLFTLTAASYFFADKETLKVPVKSADQKLLEPNGKQDG</sequence>
<dbReference type="EMBL" id="UINC01078494">
    <property type="protein sequence ID" value="SVC19624.1"/>
    <property type="molecule type" value="Genomic_DNA"/>
</dbReference>
<feature type="non-terminal residue" evidence="2">
    <location>
        <position position="152"/>
    </location>
</feature>
<proteinExistence type="predicted"/>
<evidence type="ECO:0008006" key="3">
    <source>
        <dbReference type="Google" id="ProtNLM"/>
    </source>
</evidence>
<accession>A0A382K435</accession>
<keyword evidence="1" id="KW-0812">Transmembrane</keyword>
<reference evidence="2" key="1">
    <citation type="submission" date="2018-05" db="EMBL/GenBank/DDBJ databases">
        <authorList>
            <person name="Lanie J.A."/>
            <person name="Ng W.-L."/>
            <person name="Kazmierczak K.M."/>
            <person name="Andrzejewski T.M."/>
            <person name="Davidsen T.M."/>
            <person name="Wayne K.J."/>
            <person name="Tettelin H."/>
            <person name="Glass J.I."/>
            <person name="Rusch D."/>
            <person name="Podicherti R."/>
            <person name="Tsui H.-C.T."/>
            <person name="Winkler M.E."/>
        </authorList>
    </citation>
    <scope>NUCLEOTIDE SEQUENCE</scope>
</reference>
<keyword evidence="1" id="KW-0472">Membrane</keyword>